<dbReference type="Proteomes" id="UP001233999">
    <property type="component" value="Unassembled WGS sequence"/>
</dbReference>
<dbReference type="AlphaFoldDB" id="A0AAD8ADP4"/>
<name>A0AAD8ADP4_DIPPU</name>
<evidence type="ECO:0000313" key="3">
    <source>
        <dbReference type="Proteomes" id="UP001233999"/>
    </source>
</evidence>
<dbReference type="EMBL" id="JASPKZ010001770">
    <property type="protein sequence ID" value="KAJ9597125.1"/>
    <property type="molecule type" value="Genomic_DNA"/>
</dbReference>
<reference evidence="2" key="2">
    <citation type="submission" date="2023-05" db="EMBL/GenBank/DDBJ databases">
        <authorList>
            <person name="Fouks B."/>
        </authorList>
    </citation>
    <scope>NUCLEOTIDE SEQUENCE</scope>
    <source>
        <strain evidence="2">Stay&amp;Tobe</strain>
        <tissue evidence="2">Testes</tissue>
    </source>
</reference>
<evidence type="ECO:0000256" key="1">
    <source>
        <dbReference type="SAM" id="MobiDB-lite"/>
    </source>
</evidence>
<feature type="compositionally biased region" description="Basic and acidic residues" evidence="1">
    <location>
        <begin position="49"/>
        <end position="58"/>
    </location>
</feature>
<organism evidence="2 3">
    <name type="scientific">Diploptera punctata</name>
    <name type="common">Pacific beetle cockroach</name>
    <dbReference type="NCBI Taxonomy" id="6984"/>
    <lineage>
        <taxon>Eukaryota</taxon>
        <taxon>Metazoa</taxon>
        <taxon>Ecdysozoa</taxon>
        <taxon>Arthropoda</taxon>
        <taxon>Hexapoda</taxon>
        <taxon>Insecta</taxon>
        <taxon>Pterygota</taxon>
        <taxon>Neoptera</taxon>
        <taxon>Polyneoptera</taxon>
        <taxon>Dictyoptera</taxon>
        <taxon>Blattodea</taxon>
        <taxon>Blaberoidea</taxon>
        <taxon>Blaberidae</taxon>
        <taxon>Diplopterinae</taxon>
        <taxon>Diploptera</taxon>
    </lineage>
</organism>
<feature type="region of interest" description="Disordered" evidence="1">
    <location>
        <begin position="33"/>
        <end position="58"/>
    </location>
</feature>
<accession>A0AAD8ADP4</accession>
<protein>
    <submittedName>
        <fullName evidence="2">Uncharacterized protein</fullName>
    </submittedName>
</protein>
<gene>
    <name evidence="2" type="ORF">L9F63_026986</name>
</gene>
<reference evidence="2" key="1">
    <citation type="journal article" date="2023" name="IScience">
        <title>Live-bearing cockroach genome reveals convergent evolutionary mechanisms linked to viviparity in insects and beyond.</title>
        <authorList>
            <person name="Fouks B."/>
            <person name="Harrison M.C."/>
            <person name="Mikhailova A.A."/>
            <person name="Marchal E."/>
            <person name="English S."/>
            <person name="Carruthers M."/>
            <person name="Jennings E.C."/>
            <person name="Chiamaka E.L."/>
            <person name="Frigard R.A."/>
            <person name="Pippel M."/>
            <person name="Attardo G.M."/>
            <person name="Benoit J.B."/>
            <person name="Bornberg-Bauer E."/>
            <person name="Tobe S.S."/>
        </authorList>
    </citation>
    <scope>NUCLEOTIDE SEQUENCE</scope>
    <source>
        <strain evidence="2">Stay&amp;Tobe</strain>
    </source>
</reference>
<evidence type="ECO:0000313" key="2">
    <source>
        <dbReference type="EMBL" id="KAJ9597125.1"/>
    </source>
</evidence>
<comment type="caution">
    <text evidence="2">The sequence shown here is derived from an EMBL/GenBank/DDBJ whole genome shotgun (WGS) entry which is preliminary data.</text>
</comment>
<keyword evidence="3" id="KW-1185">Reference proteome</keyword>
<sequence>MAESEELSIIQTKCTALKKNAVNDFQVVVHNRKRRKETGRTSVENNIEQSKKSSTTDKEIDMKKARFEVFKFANVRIKIN</sequence>
<proteinExistence type="predicted"/>